<dbReference type="PROSITE" id="PS50855">
    <property type="entry name" value="COX1"/>
    <property type="match status" value="1"/>
</dbReference>
<dbReference type="RefSeq" id="WP_169455820.1">
    <property type="nucleotide sequence ID" value="NZ_CP051774.1"/>
</dbReference>
<feature type="transmembrane region" description="Helical" evidence="8">
    <location>
        <begin position="194"/>
        <end position="219"/>
    </location>
</feature>
<feature type="compositionally biased region" description="Basic and acidic residues" evidence="7">
    <location>
        <begin position="611"/>
        <end position="620"/>
    </location>
</feature>
<feature type="transmembrane region" description="Helical" evidence="8">
    <location>
        <begin position="397"/>
        <end position="420"/>
    </location>
</feature>
<keyword evidence="6" id="KW-0813">Transport</keyword>
<dbReference type="PANTHER" id="PTHR10422">
    <property type="entry name" value="CYTOCHROME C OXIDASE SUBUNIT 1"/>
    <property type="match status" value="1"/>
</dbReference>
<name>A0A858RML6_9BACT</name>
<dbReference type="GO" id="GO:0015990">
    <property type="term" value="P:electron transport coupled proton transport"/>
    <property type="evidence" value="ECO:0007669"/>
    <property type="project" value="TreeGrafter"/>
</dbReference>
<dbReference type="GO" id="GO:0004129">
    <property type="term" value="F:cytochrome-c oxidase activity"/>
    <property type="evidence" value="ECO:0007669"/>
    <property type="project" value="InterPro"/>
</dbReference>
<feature type="transmembrane region" description="Helical" evidence="8">
    <location>
        <begin position="231"/>
        <end position="250"/>
    </location>
</feature>
<evidence type="ECO:0000256" key="5">
    <source>
        <dbReference type="ARBA" id="ARBA00023136"/>
    </source>
</evidence>
<reference evidence="10 11" key="1">
    <citation type="submission" date="2020-04" db="EMBL/GenBank/DDBJ databases">
        <title>Luteolibacter sp. G-1-1-1 isolated from soil.</title>
        <authorList>
            <person name="Dahal R.H."/>
        </authorList>
    </citation>
    <scope>NUCLEOTIDE SEQUENCE [LARGE SCALE GENOMIC DNA]</scope>
    <source>
        <strain evidence="10 11">G-1-1-1</strain>
    </source>
</reference>
<evidence type="ECO:0000313" key="11">
    <source>
        <dbReference type="Proteomes" id="UP000501812"/>
    </source>
</evidence>
<feature type="transmembrane region" description="Helical" evidence="8">
    <location>
        <begin position="144"/>
        <end position="165"/>
    </location>
</feature>
<dbReference type="PROSITE" id="PS00077">
    <property type="entry name" value="COX1_CUB"/>
    <property type="match status" value="1"/>
</dbReference>
<dbReference type="PANTHER" id="PTHR10422:SF18">
    <property type="entry name" value="CYTOCHROME C OXIDASE SUBUNIT 1"/>
    <property type="match status" value="1"/>
</dbReference>
<dbReference type="InterPro" id="IPR023615">
    <property type="entry name" value="Cyt_c_Oxase_su1_BS"/>
</dbReference>
<feature type="transmembrane region" description="Helical" evidence="8">
    <location>
        <begin position="468"/>
        <end position="490"/>
    </location>
</feature>
<dbReference type="GO" id="GO:0020037">
    <property type="term" value="F:heme binding"/>
    <property type="evidence" value="ECO:0007669"/>
    <property type="project" value="InterPro"/>
</dbReference>
<keyword evidence="5 8" id="KW-0472">Membrane</keyword>
<keyword evidence="6" id="KW-0249">Electron transport</keyword>
<sequence length="629" mass="70292">MSAHAASADHHGHDDHHHHDPGFLQKYVFSTDHKVIGIQYGLTAMAFLAFGFYLMMVMRWSIAYPHQPLPEWMSWLFTDNWKARWLQDGKVTGETYNMFGAMHGTIMVFLGIVPLGFGAFGNYVTPLQIGAVDMAFPKLNMTSYWLYLLGGLVMCASFFMESGAAKSGWTNYSPLAGFADGQIVNQWLAGQTQWLVGLVLLISSSLLGSVNFITTIINLRARGMTWMRMPFFVWAMLVTGFLLLLAFPPLEAAGIMQLMDRVTHSSFFMPSGLFSKSEGLADLSGGGSPLLFQHLFWFLGHPEVYVLLLPAIACVAEIIPVNTRRPLWGYKAMVYGVMVLGFLSFIVWAHHMYLTGMGPVVSTFFQTTTVLISIPSVILLTSMIISLWGGSIRFTPAMIWACAFLPMFGIGGLTGLPLAFNLVDLHLHDTYYVIGHFHYVVAPGILFGLFAGVYHWYPKITGRHMSNFLAHAHFWPSLICMNLIFFPMLMQGMSGFHRRWYNGGDAYFAAEGSANVFGQTVAQHIDLNILMSWGAWIMALAQIPFVLNLFGSIKFGRKVENDNPYNATTLEWATPTPPGHGNFLTEPAVYRGPYEYSRPDCDEDYLPQWIEPKRDSESPAEKPATPAAH</sequence>
<dbReference type="KEGG" id="luo:HHL09_17040"/>
<dbReference type="Proteomes" id="UP000501812">
    <property type="component" value="Chromosome"/>
</dbReference>
<dbReference type="GO" id="GO:0009060">
    <property type="term" value="P:aerobic respiration"/>
    <property type="evidence" value="ECO:0007669"/>
    <property type="project" value="InterPro"/>
</dbReference>
<comment type="subcellular location">
    <subcellularLocation>
        <location evidence="1">Membrane</location>
        <topology evidence="1">Multi-pass membrane protein</topology>
    </subcellularLocation>
</comment>
<feature type="domain" description="Cytochrome oxidase subunit I profile" evidence="9">
    <location>
        <begin position="23"/>
        <end position="590"/>
    </location>
</feature>
<protein>
    <submittedName>
        <fullName evidence="10">Cytochrome C oxidase subunit I</fullName>
    </submittedName>
</protein>
<keyword evidence="2 6" id="KW-0679">Respiratory chain</keyword>
<keyword evidence="3 6" id="KW-0812">Transmembrane</keyword>
<dbReference type="InterPro" id="IPR023616">
    <property type="entry name" value="Cyt_c_oxase-like_su1_dom"/>
</dbReference>
<feature type="transmembrane region" description="Helical" evidence="8">
    <location>
        <begin position="432"/>
        <end position="456"/>
    </location>
</feature>
<evidence type="ECO:0000256" key="8">
    <source>
        <dbReference type="SAM" id="Phobius"/>
    </source>
</evidence>
<feature type="transmembrane region" description="Helical" evidence="8">
    <location>
        <begin position="370"/>
        <end position="390"/>
    </location>
</feature>
<dbReference type="GO" id="GO:0022904">
    <property type="term" value="P:respiratory electron transport chain"/>
    <property type="evidence" value="ECO:0007669"/>
    <property type="project" value="TreeGrafter"/>
</dbReference>
<evidence type="ECO:0000256" key="2">
    <source>
        <dbReference type="ARBA" id="ARBA00022660"/>
    </source>
</evidence>
<feature type="transmembrane region" description="Helical" evidence="8">
    <location>
        <begin position="106"/>
        <end position="124"/>
    </location>
</feature>
<dbReference type="SUPFAM" id="SSF81442">
    <property type="entry name" value="Cytochrome c oxidase subunit I-like"/>
    <property type="match status" value="1"/>
</dbReference>
<keyword evidence="4 8" id="KW-1133">Transmembrane helix</keyword>
<organism evidence="10 11">
    <name type="scientific">Luteolibacter luteus</name>
    <dbReference type="NCBI Taxonomy" id="2728835"/>
    <lineage>
        <taxon>Bacteria</taxon>
        <taxon>Pseudomonadati</taxon>
        <taxon>Verrucomicrobiota</taxon>
        <taxon>Verrucomicrobiia</taxon>
        <taxon>Verrucomicrobiales</taxon>
        <taxon>Verrucomicrobiaceae</taxon>
        <taxon>Luteolibacter</taxon>
    </lineage>
</organism>
<evidence type="ECO:0000256" key="6">
    <source>
        <dbReference type="RuleBase" id="RU000370"/>
    </source>
</evidence>
<dbReference type="InterPro" id="IPR036927">
    <property type="entry name" value="Cyt_c_oxase-like_su1_sf"/>
</dbReference>
<dbReference type="GO" id="GO:0016020">
    <property type="term" value="C:membrane"/>
    <property type="evidence" value="ECO:0007669"/>
    <property type="project" value="UniProtKB-SubCell"/>
</dbReference>
<evidence type="ECO:0000256" key="7">
    <source>
        <dbReference type="SAM" id="MobiDB-lite"/>
    </source>
</evidence>
<keyword evidence="6" id="KW-0349">Heme</keyword>
<evidence type="ECO:0000256" key="3">
    <source>
        <dbReference type="ARBA" id="ARBA00022692"/>
    </source>
</evidence>
<dbReference type="EMBL" id="CP051774">
    <property type="protein sequence ID" value="QJE97420.1"/>
    <property type="molecule type" value="Genomic_DNA"/>
</dbReference>
<feature type="region of interest" description="Disordered" evidence="7">
    <location>
        <begin position="605"/>
        <end position="629"/>
    </location>
</feature>
<dbReference type="InterPro" id="IPR000883">
    <property type="entry name" value="Cyt_C_Oxase_1"/>
</dbReference>
<evidence type="ECO:0000256" key="1">
    <source>
        <dbReference type="ARBA" id="ARBA00004141"/>
    </source>
</evidence>
<proteinExistence type="inferred from homology"/>
<dbReference type="Gene3D" id="1.20.210.10">
    <property type="entry name" value="Cytochrome c oxidase-like, subunit I domain"/>
    <property type="match status" value="1"/>
</dbReference>
<dbReference type="AlphaFoldDB" id="A0A858RML6"/>
<evidence type="ECO:0000259" key="9">
    <source>
        <dbReference type="PROSITE" id="PS50855"/>
    </source>
</evidence>
<comment type="similarity">
    <text evidence="6">Belongs to the heme-copper respiratory oxidase family.</text>
</comment>
<feature type="transmembrane region" description="Helical" evidence="8">
    <location>
        <begin position="333"/>
        <end position="350"/>
    </location>
</feature>
<feature type="transmembrane region" description="Helical" evidence="8">
    <location>
        <begin position="533"/>
        <end position="551"/>
    </location>
</feature>
<evidence type="ECO:0000313" key="10">
    <source>
        <dbReference type="EMBL" id="QJE97420.1"/>
    </source>
</evidence>
<dbReference type="Pfam" id="PF00115">
    <property type="entry name" value="COX1"/>
    <property type="match status" value="1"/>
</dbReference>
<evidence type="ECO:0000256" key="4">
    <source>
        <dbReference type="ARBA" id="ARBA00022989"/>
    </source>
</evidence>
<keyword evidence="6" id="KW-0408">Iron</keyword>
<feature type="transmembrane region" description="Helical" evidence="8">
    <location>
        <begin position="40"/>
        <end position="62"/>
    </location>
</feature>
<accession>A0A858RML6</accession>
<keyword evidence="11" id="KW-1185">Reference proteome</keyword>
<gene>
    <name evidence="10" type="ORF">HHL09_17040</name>
</gene>
<dbReference type="PRINTS" id="PR01165">
    <property type="entry name" value="CYCOXIDASEI"/>
</dbReference>
<keyword evidence="6" id="KW-0479">Metal-binding</keyword>
<feature type="transmembrane region" description="Helical" evidence="8">
    <location>
        <begin position="304"/>
        <end position="321"/>
    </location>
</feature>